<keyword evidence="1" id="KW-0805">Transcription regulation</keyword>
<dbReference type="EMBL" id="JBHSSM010000004">
    <property type="protein sequence ID" value="MFC6314106.1"/>
    <property type="molecule type" value="Genomic_DNA"/>
</dbReference>
<comment type="caution">
    <text evidence="5">The sequence shown here is derived from an EMBL/GenBank/DDBJ whole genome shotgun (WGS) entry which is preliminary data.</text>
</comment>
<organism evidence="5 6">
    <name type="scientific">Lapidilactobacillus achengensis</name>
    <dbReference type="NCBI Taxonomy" id="2486000"/>
    <lineage>
        <taxon>Bacteria</taxon>
        <taxon>Bacillati</taxon>
        <taxon>Bacillota</taxon>
        <taxon>Bacilli</taxon>
        <taxon>Lactobacillales</taxon>
        <taxon>Lactobacillaceae</taxon>
        <taxon>Lapidilactobacillus</taxon>
    </lineage>
</organism>
<proteinExistence type="predicted"/>
<evidence type="ECO:0000256" key="1">
    <source>
        <dbReference type="ARBA" id="ARBA00023015"/>
    </source>
</evidence>
<dbReference type="InterPro" id="IPR036390">
    <property type="entry name" value="WH_DNA-bd_sf"/>
</dbReference>
<evidence type="ECO:0000256" key="2">
    <source>
        <dbReference type="ARBA" id="ARBA00023125"/>
    </source>
</evidence>
<dbReference type="Proteomes" id="UP001596310">
    <property type="component" value="Unassembled WGS sequence"/>
</dbReference>
<keyword evidence="3" id="KW-0804">Transcription</keyword>
<dbReference type="InterPro" id="IPR036388">
    <property type="entry name" value="WH-like_DNA-bd_sf"/>
</dbReference>
<dbReference type="SUPFAM" id="SSF46785">
    <property type="entry name" value="Winged helix' DNA-binding domain"/>
    <property type="match status" value="1"/>
</dbReference>
<protein>
    <submittedName>
        <fullName evidence="5">Winged helix-turn-helix transcriptional regulator</fullName>
    </submittedName>
</protein>
<evidence type="ECO:0000313" key="6">
    <source>
        <dbReference type="Proteomes" id="UP001596310"/>
    </source>
</evidence>
<dbReference type="PANTHER" id="PTHR33204">
    <property type="entry name" value="TRANSCRIPTIONAL REGULATOR, MARR FAMILY"/>
    <property type="match status" value="1"/>
</dbReference>
<evidence type="ECO:0000256" key="3">
    <source>
        <dbReference type="ARBA" id="ARBA00023163"/>
    </source>
</evidence>
<keyword evidence="2" id="KW-0238">DNA-binding</keyword>
<reference evidence="6" key="1">
    <citation type="journal article" date="2019" name="Int. J. Syst. Evol. Microbiol.">
        <title>The Global Catalogue of Microorganisms (GCM) 10K type strain sequencing project: providing services to taxonomists for standard genome sequencing and annotation.</title>
        <authorList>
            <consortium name="The Broad Institute Genomics Platform"/>
            <consortium name="The Broad Institute Genome Sequencing Center for Infectious Disease"/>
            <person name="Wu L."/>
            <person name="Ma J."/>
        </authorList>
    </citation>
    <scope>NUCLEOTIDE SEQUENCE [LARGE SCALE GENOMIC DNA]</scope>
    <source>
        <strain evidence="6">CCM 8897</strain>
    </source>
</reference>
<dbReference type="PROSITE" id="PS51118">
    <property type="entry name" value="HTH_HXLR"/>
    <property type="match status" value="1"/>
</dbReference>
<evidence type="ECO:0000259" key="4">
    <source>
        <dbReference type="PROSITE" id="PS51118"/>
    </source>
</evidence>
<accession>A0ABW1ULN1</accession>
<keyword evidence="6" id="KW-1185">Reference proteome</keyword>
<gene>
    <name evidence="5" type="ORF">ACFQHW_00790</name>
</gene>
<name>A0ABW1ULN1_9LACO</name>
<dbReference type="Gene3D" id="1.10.10.10">
    <property type="entry name" value="Winged helix-like DNA-binding domain superfamily/Winged helix DNA-binding domain"/>
    <property type="match status" value="1"/>
</dbReference>
<dbReference type="InterPro" id="IPR002577">
    <property type="entry name" value="HTH_HxlR"/>
</dbReference>
<dbReference type="PANTHER" id="PTHR33204:SF38">
    <property type="entry name" value="HTH-TYPE TRANSCRIPTIONAL ACTIVATOR HXLR"/>
    <property type="match status" value="1"/>
</dbReference>
<evidence type="ECO:0000313" key="5">
    <source>
        <dbReference type="EMBL" id="MFC6314106.1"/>
    </source>
</evidence>
<sequence length="133" mass="15308">MTDLIRQDVLKKLEDGDYSCRKEFTLAMFSGKWKINLIYHLGHDGAYYFYELQRLLPQASHKELAKKLKELVADGLLDRQEEAGPRTKTVYSLTPLGRSLLPIIDAMYAWGDQRLSELQLDKITFSLGDPKKS</sequence>
<dbReference type="Pfam" id="PF01638">
    <property type="entry name" value="HxlR"/>
    <property type="match status" value="1"/>
</dbReference>
<dbReference type="RefSeq" id="WP_125598969.1">
    <property type="nucleotide sequence ID" value="NZ_JBHSSM010000004.1"/>
</dbReference>
<feature type="domain" description="HTH hxlR-type" evidence="4">
    <location>
        <begin position="20"/>
        <end position="119"/>
    </location>
</feature>